<evidence type="ECO:0000259" key="3">
    <source>
        <dbReference type="Pfam" id="PF10756"/>
    </source>
</evidence>
<proteinExistence type="predicted"/>
<keyword evidence="2" id="KW-0472">Membrane</keyword>
<dbReference type="Pfam" id="PF10756">
    <property type="entry name" value="bPH_6"/>
    <property type="match status" value="1"/>
</dbReference>
<dbReference type="STRING" id="1137991.SAMN05660642_03411"/>
<feature type="compositionally biased region" description="Basic and acidic residues" evidence="1">
    <location>
        <begin position="106"/>
        <end position="119"/>
    </location>
</feature>
<evidence type="ECO:0000256" key="1">
    <source>
        <dbReference type="SAM" id="MobiDB-lite"/>
    </source>
</evidence>
<keyword evidence="2" id="KW-0812">Transmembrane</keyword>
<dbReference type="AlphaFoldDB" id="A0A1G9WJV4"/>
<dbReference type="InterPro" id="IPR019692">
    <property type="entry name" value="CFP-6_PH"/>
</dbReference>
<evidence type="ECO:0000256" key="2">
    <source>
        <dbReference type="SAM" id="Phobius"/>
    </source>
</evidence>
<evidence type="ECO:0000313" key="4">
    <source>
        <dbReference type="EMBL" id="SDM84325.1"/>
    </source>
</evidence>
<accession>A0A1G9WJV4</accession>
<sequence length="152" mass="16182">MEWSPRTGETAVLAAAGVVLGLVTVVLDPLGRVLVGAAAVLLLALSARDRVLRPRLAAGPEGVAVRRLGGTTVLPWARLQVRVRDARRWGLRSRLLELDTAAGPDGDGRPRPEARREPASGEEDGVLVLLGRRDLGADPGDVARALRALRPW</sequence>
<keyword evidence="2" id="KW-1133">Transmembrane helix</keyword>
<name>A0A1G9WJV4_9ACTN</name>
<feature type="domain" description="Low molecular weight protein antigen 6 PH" evidence="3">
    <location>
        <begin position="53"/>
        <end position="150"/>
    </location>
</feature>
<protein>
    <submittedName>
        <fullName evidence="4">PH domain-containing protein</fullName>
    </submittedName>
</protein>
<feature type="region of interest" description="Disordered" evidence="1">
    <location>
        <begin position="100"/>
        <end position="125"/>
    </location>
</feature>
<dbReference type="EMBL" id="FNHE01000009">
    <property type="protein sequence ID" value="SDM84325.1"/>
    <property type="molecule type" value="Genomic_DNA"/>
</dbReference>
<keyword evidence="5" id="KW-1185">Reference proteome</keyword>
<dbReference type="Proteomes" id="UP000198680">
    <property type="component" value="Unassembled WGS sequence"/>
</dbReference>
<evidence type="ECO:0000313" key="5">
    <source>
        <dbReference type="Proteomes" id="UP000198680"/>
    </source>
</evidence>
<organism evidence="4 5">
    <name type="scientific">Geodermatophilus siccatus</name>
    <dbReference type="NCBI Taxonomy" id="1137991"/>
    <lineage>
        <taxon>Bacteria</taxon>
        <taxon>Bacillati</taxon>
        <taxon>Actinomycetota</taxon>
        <taxon>Actinomycetes</taxon>
        <taxon>Geodermatophilales</taxon>
        <taxon>Geodermatophilaceae</taxon>
        <taxon>Geodermatophilus</taxon>
    </lineage>
</organism>
<reference evidence="5" key="1">
    <citation type="submission" date="2016-10" db="EMBL/GenBank/DDBJ databases">
        <authorList>
            <person name="Varghese N."/>
            <person name="Submissions S."/>
        </authorList>
    </citation>
    <scope>NUCLEOTIDE SEQUENCE [LARGE SCALE GENOMIC DNA]</scope>
    <source>
        <strain evidence="5">DSM 45419</strain>
    </source>
</reference>
<gene>
    <name evidence="4" type="ORF">SAMN05660642_03411</name>
</gene>
<dbReference type="OrthoDB" id="3213712at2"/>
<feature type="transmembrane region" description="Helical" evidence="2">
    <location>
        <begin position="12"/>
        <end position="45"/>
    </location>
</feature>
<dbReference type="RefSeq" id="WP_091221032.1">
    <property type="nucleotide sequence ID" value="NZ_FNHE01000009.1"/>
</dbReference>